<dbReference type="Proteomes" id="UP001280581">
    <property type="component" value="Unassembled WGS sequence"/>
</dbReference>
<accession>A0AAN6M593</accession>
<evidence type="ECO:0000256" key="1">
    <source>
        <dbReference type="SAM" id="MobiDB-lite"/>
    </source>
</evidence>
<dbReference type="AlphaFoldDB" id="A0AAN6M593"/>
<organism evidence="2 3">
    <name type="scientific">Pseudopithomyces chartarum</name>
    <dbReference type="NCBI Taxonomy" id="1892770"/>
    <lineage>
        <taxon>Eukaryota</taxon>
        <taxon>Fungi</taxon>
        <taxon>Dikarya</taxon>
        <taxon>Ascomycota</taxon>
        <taxon>Pezizomycotina</taxon>
        <taxon>Dothideomycetes</taxon>
        <taxon>Pleosporomycetidae</taxon>
        <taxon>Pleosporales</taxon>
        <taxon>Massarineae</taxon>
        <taxon>Didymosphaeriaceae</taxon>
        <taxon>Pseudopithomyces</taxon>
    </lineage>
</organism>
<sequence length="136" mass="14492">MYIDYCTDTSTYMMLMPPLPLPLHTATAAASPVAVPALAVWSHPAARKALAALHSTPPHSTAHCDCTRAGGGPQQDEPSLLGKAKHPPAIAVSCRPSQARERCKPAPTLQTRPVVRNLTGAPLEPCSRDEQIVVQR</sequence>
<proteinExistence type="predicted"/>
<comment type="caution">
    <text evidence="2">The sequence shown here is derived from an EMBL/GenBank/DDBJ whole genome shotgun (WGS) entry which is preliminary data.</text>
</comment>
<evidence type="ECO:0000313" key="3">
    <source>
        <dbReference type="Proteomes" id="UP001280581"/>
    </source>
</evidence>
<name>A0AAN6M593_9PLEO</name>
<evidence type="ECO:0000313" key="2">
    <source>
        <dbReference type="EMBL" id="KAK3216033.1"/>
    </source>
</evidence>
<dbReference type="EMBL" id="WVTA01000002">
    <property type="protein sequence ID" value="KAK3216033.1"/>
    <property type="molecule type" value="Genomic_DNA"/>
</dbReference>
<reference evidence="2 3" key="1">
    <citation type="submission" date="2021-02" db="EMBL/GenBank/DDBJ databases">
        <title>Genome assembly of Pseudopithomyces chartarum.</title>
        <authorList>
            <person name="Jauregui R."/>
            <person name="Singh J."/>
            <person name="Voisey C."/>
        </authorList>
    </citation>
    <scope>NUCLEOTIDE SEQUENCE [LARGE SCALE GENOMIC DNA]</scope>
    <source>
        <strain evidence="2 3">AGR01</strain>
    </source>
</reference>
<keyword evidence="3" id="KW-1185">Reference proteome</keyword>
<protein>
    <submittedName>
        <fullName evidence="2">Uncharacterized protein</fullName>
    </submittedName>
</protein>
<gene>
    <name evidence="2" type="ORF">GRF29_8g1900825</name>
</gene>
<feature type="region of interest" description="Disordered" evidence="1">
    <location>
        <begin position="57"/>
        <end position="87"/>
    </location>
</feature>